<keyword evidence="5" id="KW-1185">Reference proteome</keyword>
<dbReference type="Proteomes" id="UP000184128">
    <property type="component" value="Unassembled WGS sequence"/>
</dbReference>
<sequence>MLTETILITGAGSGIGKLTALTLAKIGKKVIATTETEFQANLLKADAKALKTPMLVEKIDITDPVDRQKAFKWDVDVLVNNAAVKEGGALVDIPEENFRKQYEVNVFGTLLLTQGFSRKMIEQDYGRIIFISSISGLMVNPFSGPYSSSKFAIEAIAKTFSQELQEFNIEVATINPGPFLTGFNDEEFEKYRTWNDQADTRIFNYKNLAFPFPQLNPKKAIVPIVKVILGKTKTYRNLVPRGLSAGIFLQETYQWFDRVNCRIGKRHSLVTQSNLMRPASKI</sequence>
<dbReference type="GO" id="GO:0016491">
    <property type="term" value="F:oxidoreductase activity"/>
    <property type="evidence" value="ECO:0007669"/>
    <property type="project" value="UniProtKB-KW"/>
</dbReference>
<evidence type="ECO:0000256" key="1">
    <source>
        <dbReference type="ARBA" id="ARBA00006484"/>
    </source>
</evidence>
<dbReference type="Pfam" id="PF00106">
    <property type="entry name" value="adh_short"/>
    <property type="match status" value="1"/>
</dbReference>
<keyword evidence="2" id="KW-0560">Oxidoreductase</keyword>
<dbReference type="Gene3D" id="3.40.50.720">
    <property type="entry name" value="NAD(P)-binding Rossmann-like Domain"/>
    <property type="match status" value="1"/>
</dbReference>
<name>A0A1M4TJ53_9LACT</name>
<dbReference type="SUPFAM" id="SSF51735">
    <property type="entry name" value="NAD(P)-binding Rossmann-fold domains"/>
    <property type="match status" value="1"/>
</dbReference>
<dbReference type="InterPro" id="IPR036291">
    <property type="entry name" value="NAD(P)-bd_dom_sf"/>
</dbReference>
<gene>
    <name evidence="4" type="ORF">SAMN02745249_00447</name>
</gene>
<dbReference type="PRINTS" id="PR00081">
    <property type="entry name" value="GDHRDH"/>
</dbReference>
<dbReference type="PRINTS" id="PR00080">
    <property type="entry name" value="SDRFAMILY"/>
</dbReference>
<dbReference type="InterPro" id="IPR020904">
    <property type="entry name" value="Sc_DH/Rdtase_CS"/>
</dbReference>
<dbReference type="NCBIfam" id="NF006776">
    <property type="entry name" value="PRK09291.1"/>
    <property type="match status" value="1"/>
</dbReference>
<dbReference type="AlphaFoldDB" id="A0A1M4TJ53"/>
<dbReference type="PROSITE" id="PS00061">
    <property type="entry name" value="ADH_SHORT"/>
    <property type="match status" value="1"/>
</dbReference>
<dbReference type="PANTHER" id="PTHR42901">
    <property type="entry name" value="ALCOHOL DEHYDROGENASE"/>
    <property type="match status" value="1"/>
</dbReference>
<evidence type="ECO:0000256" key="2">
    <source>
        <dbReference type="ARBA" id="ARBA00023002"/>
    </source>
</evidence>
<evidence type="ECO:0000313" key="4">
    <source>
        <dbReference type="EMBL" id="SHE44317.1"/>
    </source>
</evidence>
<reference evidence="4 5" key="1">
    <citation type="submission" date="2016-11" db="EMBL/GenBank/DDBJ databases">
        <authorList>
            <person name="Jaros S."/>
            <person name="Januszkiewicz K."/>
            <person name="Wedrychowicz H."/>
        </authorList>
    </citation>
    <scope>NUCLEOTIDE SEQUENCE [LARGE SCALE GENOMIC DNA]</scope>
    <source>
        <strain evidence="4 5">DSM 15692</strain>
    </source>
</reference>
<dbReference type="STRING" id="1121025.SAMN02745249_00447"/>
<protein>
    <submittedName>
        <fullName evidence="4">Short-chain dehydrogenase</fullName>
    </submittedName>
</protein>
<dbReference type="EMBL" id="FQUF01000005">
    <property type="protein sequence ID" value="SHE44317.1"/>
    <property type="molecule type" value="Genomic_DNA"/>
</dbReference>
<comment type="similarity">
    <text evidence="1 3">Belongs to the short-chain dehydrogenases/reductases (SDR) family.</text>
</comment>
<evidence type="ECO:0000256" key="3">
    <source>
        <dbReference type="RuleBase" id="RU000363"/>
    </source>
</evidence>
<dbReference type="InterPro" id="IPR002347">
    <property type="entry name" value="SDR_fam"/>
</dbReference>
<dbReference type="PANTHER" id="PTHR42901:SF1">
    <property type="entry name" value="ALCOHOL DEHYDROGENASE"/>
    <property type="match status" value="1"/>
</dbReference>
<proteinExistence type="inferred from homology"/>
<dbReference type="RefSeq" id="WP_073295658.1">
    <property type="nucleotide sequence ID" value="NZ_FQUF01000005.1"/>
</dbReference>
<evidence type="ECO:0000313" key="5">
    <source>
        <dbReference type="Proteomes" id="UP000184128"/>
    </source>
</evidence>
<organism evidence="4 5">
    <name type="scientific">Atopostipes suicloacalis DSM 15692</name>
    <dbReference type="NCBI Taxonomy" id="1121025"/>
    <lineage>
        <taxon>Bacteria</taxon>
        <taxon>Bacillati</taxon>
        <taxon>Bacillota</taxon>
        <taxon>Bacilli</taxon>
        <taxon>Lactobacillales</taxon>
        <taxon>Carnobacteriaceae</taxon>
        <taxon>Atopostipes</taxon>
    </lineage>
</organism>
<dbReference type="OrthoDB" id="9775296at2"/>
<accession>A0A1M4TJ53</accession>